<keyword evidence="2" id="KW-0812">Transmembrane</keyword>
<feature type="transmembrane region" description="Helical" evidence="2">
    <location>
        <begin position="20"/>
        <end position="38"/>
    </location>
</feature>
<dbReference type="Gene3D" id="3.30.2010.10">
    <property type="entry name" value="Metalloproteases ('zincins'), catalytic domain"/>
    <property type="match status" value="1"/>
</dbReference>
<dbReference type="PANTHER" id="PTHR34978">
    <property type="entry name" value="POSSIBLE SENSOR-TRANSDUCER PROTEIN BLAR"/>
    <property type="match status" value="1"/>
</dbReference>
<evidence type="ECO:0000313" key="4">
    <source>
        <dbReference type="EMBL" id="GGA87219.1"/>
    </source>
</evidence>
<keyword evidence="2" id="KW-1133">Transmembrane helix</keyword>
<dbReference type="EMBL" id="BMJC01000001">
    <property type="protein sequence ID" value="GGA87219.1"/>
    <property type="molecule type" value="Genomic_DNA"/>
</dbReference>
<keyword evidence="5" id="KW-1185">Reference proteome</keyword>
<reference evidence="4" key="1">
    <citation type="journal article" date="2014" name="Int. J. Syst. Evol. Microbiol.">
        <title>Complete genome sequence of Corynebacterium casei LMG S-19264T (=DSM 44701T), isolated from a smear-ripened cheese.</title>
        <authorList>
            <consortium name="US DOE Joint Genome Institute (JGI-PGF)"/>
            <person name="Walter F."/>
            <person name="Albersmeier A."/>
            <person name="Kalinowski J."/>
            <person name="Ruckert C."/>
        </authorList>
    </citation>
    <scope>NUCLEOTIDE SEQUENCE</scope>
    <source>
        <strain evidence="4">CGMCC 1.15448</strain>
    </source>
</reference>
<feature type="region of interest" description="Disordered" evidence="1">
    <location>
        <begin position="370"/>
        <end position="393"/>
    </location>
</feature>
<accession>A0A8J2U8V9</accession>
<dbReference type="InterPro" id="IPR052173">
    <property type="entry name" value="Beta-lactam_resp_regulator"/>
</dbReference>
<protein>
    <recommendedName>
        <fullName evidence="3">Peptidase M56 domain-containing protein</fullName>
    </recommendedName>
</protein>
<keyword evidence="2" id="KW-0472">Membrane</keyword>
<dbReference type="CDD" id="cd07341">
    <property type="entry name" value="M56_BlaR1_MecR1_like"/>
    <property type="match status" value="1"/>
</dbReference>
<organism evidence="4 5">
    <name type="scientific">Puia dinghuensis</name>
    <dbReference type="NCBI Taxonomy" id="1792502"/>
    <lineage>
        <taxon>Bacteria</taxon>
        <taxon>Pseudomonadati</taxon>
        <taxon>Bacteroidota</taxon>
        <taxon>Chitinophagia</taxon>
        <taxon>Chitinophagales</taxon>
        <taxon>Chitinophagaceae</taxon>
        <taxon>Puia</taxon>
    </lineage>
</organism>
<evidence type="ECO:0000259" key="3">
    <source>
        <dbReference type="Pfam" id="PF05569"/>
    </source>
</evidence>
<feature type="compositionally biased region" description="Basic and acidic residues" evidence="1">
    <location>
        <begin position="443"/>
        <end position="454"/>
    </location>
</feature>
<gene>
    <name evidence="4" type="ORF">GCM10011511_07950</name>
</gene>
<comment type="caution">
    <text evidence="4">The sequence shown here is derived from an EMBL/GenBank/DDBJ whole genome shotgun (WGS) entry which is preliminary data.</text>
</comment>
<dbReference type="Proteomes" id="UP000607559">
    <property type="component" value="Unassembled WGS sequence"/>
</dbReference>
<dbReference type="Pfam" id="PF05569">
    <property type="entry name" value="Peptidase_M56"/>
    <property type="match status" value="1"/>
</dbReference>
<evidence type="ECO:0000256" key="1">
    <source>
        <dbReference type="SAM" id="MobiDB-lite"/>
    </source>
</evidence>
<dbReference type="InterPro" id="IPR008756">
    <property type="entry name" value="Peptidase_M56"/>
</dbReference>
<name>A0A8J2U8V9_9BACT</name>
<reference evidence="4" key="2">
    <citation type="submission" date="2020-09" db="EMBL/GenBank/DDBJ databases">
        <authorList>
            <person name="Sun Q."/>
            <person name="Zhou Y."/>
        </authorList>
    </citation>
    <scope>NUCLEOTIDE SEQUENCE</scope>
    <source>
        <strain evidence="4">CGMCC 1.15448</strain>
    </source>
</reference>
<dbReference type="PANTHER" id="PTHR34978:SF3">
    <property type="entry name" value="SLR0241 PROTEIN"/>
    <property type="match status" value="1"/>
</dbReference>
<evidence type="ECO:0000313" key="5">
    <source>
        <dbReference type="Proteomes" id="UP000607559"/>
    </source>
</evidence>
<feature type="transmembrane region" description="Helical" evidence="2">
    <location>
        <begin position="50"/>
        <end position="71"/>
    </location>
</feature>
<feature type="region of interest" description="Disordered" evidence="1">
    <location>
        <begin position="434"/>
        <end position="459"/>
    </location>
</feature>
<feature type="transmembrane region" description="Helical" evidence="2">
    <location>
        <begin position="206"/>
        <end position="224"/>
    </location>
</feature>
<feature type="domain" description="Peptidase M56" evidence="3">
    <location>
        <begin position="103"/>
        <end position="282"/>
    </location>
</feature>
<sequence>MHLLTQSALLKALGWTLLNSLWQMGLLWLSYQLLIRIFSQAPSRFRHGLALALLAFGALGSTVTFIDAYFFNDGGWVISGGGYRLAGASRWLVDVGLSSCSSLYLLVLGGLLIRYSHQYIHSRRLTRNGLSKMPAEFRVFVAATSRRMGIHSLVHVYLSALVDVPVTMGFLKPVILLPVAMICHLSPQQVEAILVHELAHIRRKDYLLNLGVTVIGLLFFFNPFTRMLIRDLQREREHCCDDEVLQFNYDPHAYVSALLSLARQHRHGRLALAATGAGDEQLLLQRARRILQQKRTNRRPGARPFILFFLTATITILSLARTGRNDNRPQPTATPINSAVAPVATASSPVAPVSVELALAPIVNTSVPAPHLHSPAAPRHEAPHSHPAKRQLVQASDQDLAEAALLGSVASTNGTPAAKTFVFTQPVTLTITGPDAATSWDYSSDKPKTDHRDQEEADDLPPAEGLVFVPNSSFSFKSIDTLSPKDRLTWIEESTEKEIRAQVVQLQRELIAQLSQLRRQEAQARALSSSSQQQLKQLLNQQLLLQRDYLKRLDELHLRLKKTVRHLTTVYI</sequence>
<dbReference type="AlphaFoldDB" id="A0A8J2U8V9"/>
<feature type="transmembrane region" description="Helical" evidence="2">
    <location>
        <begin position="91"/>
        <end position="113"/>
    </location>
</feature>
<dbReference type="RefSeq" id="WP_188928781.1">
    <property type="nucleotide sequence ID" value="NZ_BMJC01000001.1"/>
</dbReference>
<proteinExistence type="predicted"/>
<evidence type="ECO:0000256" key="2">
    <source>
        <dbReference type="SAM" id="Phobius"/>
    </source>
</evidence>